<dbReference type="Proteomes" id="UP000236893">
    <property type="component" value="Unassembled WGS sequence"/>
</dbReference>
<dbReference type="EMBL" id="PQVF01000002">
    <property type="protein sequence ID" value="POY38597.1"/>
    <property type="molecule type" value="Genomic_DNA"/>
</dbReference>
<sequence length="281" mass="31770">MSNVISPEIIIGFNQSDVSGRIPSDQRSLKDKQMKKIINTIAVLMLPLVFASCEKELMTYDSESSIYFSDAVKDLGNTNSSDITFTFAKGQDSIKSIIVGVTGTAVNWDREYKVSVNPGSTAKAGVHFDALPEKLVIKKNALRDTIKLRIKRTPDMLTNNFSIVLDLNPNENFNTNLMEKTQGPNKISCLQYSVTVSDQIKKPQYWIEFFLGNFTRKKMFKMVEVLNVSPEIFTKPTMSPTEMSLYTRVMNRYFLEQKAAGNTILEDDNTEMTMGPYAQYL</sequence>
<dbReference type="AlphaFoldDB" id="A0A2S5A8L2"/>
<evidence type="ECO:0000313" key="2">
    <source>
        <dbReference type="Proteomes" id="UP000236893"/>
    </source>
</evidence>
<gene>
    <name evidence="1" type="ORF">C3K47_04165</name>
</gene>
<dbReference type="InterPro" id="IPR032299">
    <property type="entry name" value="DUF4843"/>
</dbReference>
<comment type="caution">
    <text evidence="1">The sequence shown here is derived from an EMBL/GenBank/DDBJ whole genome shotgun (WGS) entry which is preliminary data.</text>
</comment>
<reference evidence="1 2" key="1">
    <citation type="submission" date="2018-01" db="EMBL/GenBank/DDBJ databases">
        <authorList>
            <person name="Gaut B.S."/>
            <person name="Morton B.R."/>
            <person name="Clegg M.T."/>
            <person name="Duvall M.R."/>
        </authorList>
    </citation>
    <scope>NUCLEOTIDE SEQUENCE [LARGE SCALE GENOMIC DNA]</scope>
    <source>
        <strain evidence="1 2">HR-AV</strain>
    </source>
</reference>
<evidence type="ECO:0000313" key="1">
    <source>
        <dbReference type="EMBL" id="POY38597.1"/>
    </source>
</evidence>
<name>A0A2S5A8L2_9SPHI</name>
<dbReference type="Pfam" id="PF16132">
    <property type="entry name" value="DUF4843"/>
    <property type="match status" value="1"/>
</dbReference>
<accession>A0A2S5A8L2</accession>
<protein>
    <recommendedName>
        <fullName evidence="3">DUF4843 domain-containing protein</fullName>
    </recommendedName>
</protein>
<keyword evidence="2" id="KW-1185">Reference proteome</keyword>
<evidence type="ECO:0008006" key="3">
    <source>
        <dbReference type="Google" id="ProtNLM"/>
    </source>
</evidence>
<organism evidence="1 2">
    <name type="scientific">Solitalea longa</name>
    <dbReference type="NCBI Taxonomy" id="2079460"/>
    <lineage>
        <taxon>Bacteria</taxon>
        <taxon>Pseudomonadati</taxon>
        <taxon>Bacteroidota</taxon>
        <taxon>Sphingobacteriia</taxon>
        <taxon>Sphingobacteriales</taxon>
        <taxon>Sphingobacteriaceae</taxon>
        <taxon>Solitalea</taxon>
    </lineage>
</organism>
<proteinExistence type="predicted"/>